<organism evidence="4">
    <name type="scientific">Amorphochlora amoebiformis</name>
    <dbReference type="NCBI Taxonomy" id="1561963"/>
    <lineage>
        <taxon>Eukaryota</taxon>
        <taxon>Sar</taxon>
        <taxon>Rhizaria</taxon>
        <taxon>Cercozoa</taxon>
        <taxon>Chlorarachniophyceae</taxon>
        <taxon>Amorphochlora</taxon>
    </lineage>
</organism>
<proteinExistence type="inferred from homology"/>
<evidence type="ECO:0000313" key="4">
    <source>
        <dbReference type="EMBL" id="BAS01775.1"/>
    </source>
</evidence>
<evidence type="ECO:0000256" key="3">
    <source>
        <dbReference type="ARBA" id="ARBA00023274"/>
    </source>
</evidence>
<dbReference type="GO" id="GO:0006412">
    <property type="term" value="P:translation"/>
    <property type="evidence" value="ECO:0007669"/>
    <property type="project" value="InterPro"/>
</dbReference>
<dbReference type="EMBL" id="AB996602">
    <property type="protein sequence ID" value="BAS01775.1"/>
    <property type="molecule type" value="Genomic_DNA"/>
</dbReference>
<dbReference type="GO" id="GO:0005840">
    <property type="term" value="C:ribosome"/>
    <property type="evidence" value="ECO:0007669"/>
    <property type="project" value="UniProtKB-KW"/>
</dbReference>
<dbReference type="InterPro" id="IPR008991">
    <property type="entry name" value="Translation_prot_SH3-like_sf"/>
</dbReference>
<reference evidence="4" key="1">
    <citation type="journal article" date="2015" name="Genome Biol. Evol.">
        <title>Nucleomorph Genome Sequences of Two Chlorarachniophytes, Amorphochlora amoebiformis and Lotharella vacuolata.</title>
        <authorList>
            <person name="Suzuki S."/>
            <person name="Shirato S."/>
            <person name="Hirakawa Y."/>
            <person name="Ishida K."/>
        </authorList>
    </citation>
    <scope>NUCLEOTIDE SEQUENCE</scope>
    <source>
        <strain evidence="4">CCMP2058</strain>
    </source>
</reference>
<comment type="similarity">
    <text evidence="1">Belongs to the eukaryotic ribosomal protein eL21 family.</text>
</comment>
<keyword evidence="4" id="KW-0542">Nucleomorph</keyword>
<dbReference type="SUPFAM" id="SSF50104">
    <property type="entry name" value="Translation proteins SH3-like domain"/>
    <property type="match status" value="1"/>
</dbReference>
<geneLocation type="nucleomorph" evidence="4"/>
<keyword evidence="3" id="KW-0687">Ribonucleoprotein</keyword>
<dbReference type="GO" id="GO:1990904">
    <property type="term" value="C:ribonucleoprotein complex"/>
    <property type="evidence" value="ECO:0007669"/>
    <property type="project" value="UniProtKB-KW"/>
</dbReference>
<evidence type="ECO:0000256" key="1">
    <source>
        <dbReference type="ARBA" id="ARBA00008427"/>
    </source>
</evidence>
<accession>A0A0H5BKI8</accession>
<keyword evidence="2 4" id="KW-0689">Ribosomal protein</keyword>
<dbReference type="InterPro" id="IPR036948">
    <property type="entry name" value="Ribosomal_eL21_sf"/>
</dbReference>
<dbReference type="GO" id="GO:0003735">
    <property type="term" value="F:structural constituent of ribosome"/>
    <property type="evidence" value="ECO:0007669"/>
    <property type="project" value="InterPro"/>
</dbReference>
<sequence>MKNSKGKRRSTRKIFRLTKHQKISKKKIEKAKEFKKNDKITIDINPIIKKNVFNKSYHGKFGKIISMGKSNLAIMTFKKVKNKIFKKILYSNPGNIKISSCFQNQMLHLSHDAQYTNSAFSHSTFPL</sequence>
<dbReference type="PANTHER" id="PTHR20981">
    <property type="entry name" value="60S RIBOSOMAL PROTEIN L21"/>
    <property type="match status" value="1"/>
</dbReference>
<dbReference type="Pfam" id="PF01157">
    <property type="entry name" value="Ribosomal_L21e"/>
    <property type="match status" value="1"/>
</dbReference>
<name>A0A0H5BKI8_9EUKA</name>
<dbReference type="Gene3D" id="2.30.30.70">
    <property type="entry name" value="Ribosomal protein L21"/>
    <property type="match status" value="1"/>
</dbReference>
<evidence type="ECO:0000256" key="2">
    <source>
        <dbReference type="ARBA" id="ARBA00022980"/>
    </source>
</evidence>
<gene>
    <name evidence="4" type="primary">rpl21A</name>
</gene>
<dbReference type="InterPro" id="IPR001147">
    <property type="entry name" value="Ribosomal_eL21"/>
</dbReference>
<dbReference type="AlphaFoldDB" id="A0A0H5BKI8"/>
<protein>
    <submittedName>
        <fullName evidence="4">Ribosomal protein L21a</fullName>
    </submittedName>
</protein>